<dbReference type="InterPro" id="IPR017972">
    <property type="entry name" value="Cyt_P450_CS"/>
</dbReference>
<evidence type="ECO:0000256" key="2">
    <source>
        <dbReference type="ARBA" id="ARBA00010617"/>
    </source>
</evidence>
<dbReference type="GO" id="GO:0004497">
    <property type="term" value="F:monooxygenase activity"/>
    <property type="evidence" value="ECO:0007669"/>
    <property type="project" value="UniProtKB-KW"/>
</dbReference>
<dbReference type="GO" id="GO:0005506">
    <property type="term" value="F:iron ion binding"/>
    <property type="evidence" value="ECO:0007669"/>
    <property type="project" value="InterPro"/>
</dbReference>
<dbReference type="PANTHER" id="PTHR24305">
    <property type="entry name" value="CYTOCHROME P450"/>
    <property type="match status" value="1"/>
</dbReference>
<dbReference type="InterPro" id="IPR002401">
    <property type="entry name" value="Cyt_P450_E_grp-I"/>
</dbReference>
<keyword evidence="3 5" id="KW-0479">Metal-binding</keyword>
<protein>
    <submittedName>
        <fullName evidence="7">Cytochrome P450 monooxygenase-like protein</fullName>
    </submittedName>
</protein>
<dbReference type="PRINTS" id="PR00463">
    <property type="entry name" value="EP450I"/>
</dbReference>
<dbReference type="PRINTS" id="PR00385">
    <property type="entry name" value="P450"/>
</dbReference>
<dbReference type="Gene3D" id="1.10.630.10">
    <property type="entry name" value="Cytochrome P450"/>
    <property type="match status" value="1"/>
</dbReference>
<dbReference type="SUPFAM" id="SSF48264">
    <property type="entry name" value="Cytochrome P450"/>
    <property type="match status" value="1"/>
</dbReference>
<reference evidence="7" key="1">
    <citation type="journal article" date="2020" name="Stud. Mycol.">
        <title>101 Dothideomycetes genomes: a test case for predicting lifestyles and emergence of pathogens.</title>
        <authorList>
            <person name="Haridas S."/>
            <person name="Albert R."/>
            <person name="Binder M."/>
            <person name="Bloem J."/>
            <person name="Labutti K."/>
            <person name="Salamov A."/>
            <person name="Andreopoulos B."/>
            <person name="Baker S."/>
            <person name="Barry K."/>
            <person name="Bills G."/>
            <person name="Bluhm B."/>
            <person name="Cannon C."/>
            <person name="Castanera R."/>
            <person name="Culley D."/>
            <person name="Daum C."/>
            <person name="Ezra D."/>
            <person name="Gonzalez J."/>
            <person name="Henrissat B."/>
            <person name="Kuo A."/>
            <person name="Liang C."/>
            <person name="Lipzen A."/>
            <person name="Lutzoni F."/>
            <person name="Magnuson J."/>
            <person name="Mondo S."/>
            <person name="Nolan M."/>
            <person name="Ohm R."/>
            <person name="Pangilinan J."/>
            <person name="Park H.-J."/>
            <person name="Ramirez L."/>
            <person name="Alfaro M."/>
            <person name="Sun H."/>
            <person name="Tritt A."/>
            <person name="Yoshinaga Y."/>
            <person name="Zwiers L.-H."/>
            <person name="Turgeon B."/>
            <person name="Goodwin S."/>
            <person name="Spatafora J."/>
            <person name="Crous P."/>
            <person name="Grigoriev I."/>
        </authorList>
    </citation>
    <scope>NUCLEOTIDE SEQUENCE</scope>
    <source>
        <strain evidence="7">ATCC 74209</strain>
    </source>
</reference>
<dbReference type="GO" id="GO:0016705">
    <property type="term" value="F:oxidoreductase activity, acting on paired donors, with incorporation or reduction of molecular oxygen"/>
    <property type="evidence" value="ECO:0007669"/>
    <property type="project" value="InterPro"/>
</dbReference>
<evidence type="ECO:0000256" key="1">
    <source>
        <dbReference type="ARBA" id="ARBA00001971"/>
    </source>
</evidence>
<dbReference type="OrthoDB" id="1470350at2759"/>
<feature type="binding site" description="axial binding residue" evidence="5">
    <location>
        <position position="490"/>
    </location>
    <ligand>
        <name>heme</name>
        <dbReference type="ChEBI" id="CHEBI:30413"/>
    </ligand>
    <ligandPart>
        <name>Fe</name>
        <dbReference type="ChEBI" id="CHEBI:18248"/>
    </ligandPart>
</feature>
<accession>A0A9P4JRE1</accession>
<keyword evidence="8" id="KW-1185">Reference proteome</keyword>
<comment type="similarity">
    <text evidence="2 6">Belongs to the cytochrome P450 family.</text>
</comment>
<evidence type="ECO:0000256" key="6">
    <source>
        <dbReference type="RuleBase" id="RU000461"/>
    </source>
</evidence>
<evidence type="ECO:0000256" key="5">
    <source>
        <dbReference type="PIRSR" id="PIRSR602401-1"/>
    </source>
</evidence>
<evidence type="ECO:0000256" key="3">
    <source>
        <dbReference type="ARBA" id="ARBA00022723"/>
    </source>
</evidence>
<dbReference type="InterPro" id="IPR001128">
    <property type="entry name" value="Cyt_P450"/>
</dbReference>
<dbReference type="EMBL" id="ML993888">
    <property type="protein sequence ID" value="KAF2203987.1"/>
    <property type="molecule type" value="Genomic_DNA"/>
</dbReference>
<dbReference type="Pfam" id="PF00067">
    <property type="entry name" value="p450"/>
    <property type="match status" value="1"/>
</dbReference>
<keyword evidence="4 5" id="KW-0408">Iron</keyword>
<proteinExistence type="inferred from homology"/>
<dbReference type="InterPro" id="IPR036396">
    <property type="entry name" value="Cyt_P450_sf"/>
</dbReference>
<dbReference type="PANTHER" id="PTHR24305:SF166">
    <property type="entry name" value="CYTOCHROME P450 12A4, MITOCHONDRIAL-RELATED"/>
    <property type="match status" value="1"/>
</dbReference>
<keyword evidence="5 6" id="KW-0349">Heme</keyword>
<evidence type="ECO:0000256" key="4">
    <source>
        <dbReference type="ARBA" id="ARBA00023004"/>
    </source>
</evidence>
<comment type="cofactor">
    <cofactor evidence="1 5">
        <name>heme</name>
        <dbReference type="ChEBI" id="CHEBI:30413"/>
    </cofactor>
</comment>
<dbReference type="PROSITE" id="PS00086">
    <property type="entry name" value="CYTOCHROME_P450"/>
    <property type="match status" value="1"/>
</dbReference>
<dbReference type="Proteomes" id="UP000799536">
    <property type="component" value="Unassembled WGS sequence"/>
</dbReference>
<evidence type="ECO:0000313" key="8">
    <source>
        <dbReference type="Proteomes" id="UP000799536"/>
    </source>
</evidence>
<keyword evidence="6 7" id="KW-0503">Monooxygenase</keyword>
<dbReference type="GO" id="GO:0020037">
    <property type="term" value="F:heme binding"/>
    <property type="evidence" value="ECO:0007669"/>
    <property type="project" value="InterPro"/>
</dbReference>
<sequence>MLTFTSSLLALLLLFILFAFLSILSPRVLTSLLDILTPPPLRSLNSIPTPSPLCHITPLYMHYIRHSKRENATIEAAHQKLGPVIRLGPREISVNCVKGGIREVYGGGYEKSCWYAFFGNFGVPNMFSTISHKPHAHRKRMLSNIYSKSTILSSAPLHTQTSNIIYNRFLPYLFSTLPENSDSGILNIFPLLNATTMDITTAYIFGPSSGSDFIRKPEKLDRFLHIYACRFGFTFFPQELPQLTEGARKWLGVRLYPEFVDEANREIEAWTRGMCQSAERVLGEKETRNVRVEDVPVVYSQLSAALEKERKKNGDDVEKVPDPVNVIASELLDHLAAGFETSGITLTYLVYELSRHPDIQAKLRSELLTLAPAIVPSPAPGLPDAKDIDTLPFLHAVIWETLRLHSAIPGPQPRVTPASGCQLGPPDSTTYWIPGGVRVSASAGVLHANDEVFERADQWRPERWLGDVEEERRKEMDRWFWAFGSGGRMCVGRHLALYQMKYILAAIYSNFKTTVIDDAGIEQSDAYTAPPKSDKLMIRLECVKDE</sequence>
<keyword evidence="6" id="KW-0560">Oxidoreductase</keyword>
<dbReference type="InterPro" id="IPR050121">
    <property type="entry name" value="Cytochrome_P450_monoxygenase"/>
</dbReference>
<organism evidence="7 8">
    <name type="scientific">Delitschia confertaspora ATCC 74209</name>
    <dbReference type="NCBI Taxonomy" id="1513339"/>
    <lineage>
        <taxon>Eukaryota</taxon>
        <taxon>Fungi</taxon>
        <taxon>Dikarya</taxon>
        <taxon>Ascomycota</taxon>
        <taxon>Pezizomycotina</taxon>
        <taxon>Dothideomycetes</taxon>
        <taxon>Pleosporomycetidae</taxon>
        <taxon>Pleosporales</taxon>
        <taxon>Delitschiaceae</taxon>
        <taxon>Delitschia</taxon>
    </lineage>
</organism>
<evidence type="ECO:0000313" key="7">
    <source>
        <dbReference type="EMBL" id="KAF2203987.1"/>
    </source>
</evidence>
<comment type="caution">
    <text evidence="7">The sequence shown here is derived from an EMBL/GenBank/DDBJ whole genome shotgun (WGS) entry which is preliminary data.</text>
</comment>
<dbReference type="AlphaFoldDB" id="A0A9P4JRE1"/>
<name>A0A9P4JRE1_9PLEO</name>
<gene>
    <name evidence="7" type="ORF">GQ43DRAFT_365589</name>
</gene>
<dbReference type="CDD" id="cd11059">
    <property type="entry name" value="CYP_fungal"/>
    <property type="match status" value="1"/>
</dbReference>